<organism evidence="7 8">
    <name type="scientific">Sphingomonas hankookensis</name>
    <dbReference type="NCBI Taxonomy" id="563996"/>
    <lineage>
        <taxon>Bacteria</taxon>
        <taxon>Pseudomonadati</taxon>
        <taxon>Pseudomonadota</taxon>
        <taxon>Alphaproteobacteria</taxon>
        <taxon>Sphingomonadales</taxon>
        <taxon>Sphingomonadaceae</taxon>
        <taxon>Sphingomonas</taxon>
    </lineage>
</organism>
<keyword evidence="2 5" id="KW-0812">Transmembrane</keyword>
<dbReference type="EMBL" id="LQQO01000007">
    <property type="protein sequence ID" value="KZE17170.1"/>
    <property type="molecule type" value="Genomic_DNA"/>
</dbReference>
<proteinExistence type="predicted"/>
<evidence type="ECO:0000313" key="8">
    <source>
        <dbReference type="Proteomes" id="UP000076609"/>
    </source>
</evidence>
<accession>A0ABR5YEM5</accession>
<evidence type="ECO:0000256" key="5">
    <source>
        <dbReference type="SAM" id="Phobius"/>
    </source>
</evidence>
<protein>
    <recommendedName>
        <fullName evidence="6">Translocation and assembly module TamB C-terminal domain-containing protein</fullName>
    </recommendedName>
</protein>
<comment type="caution">
    <text evidence="7">The sequence shown here is derived from an EMBL/GenBank/DDBJ whole genome shotgun (WGS) entry which is preliminary data.</text>
</comment>
<keyword evidence="4 5" id="KW-0472">Membrane</keyword>
<dbReference type="PANTHER" id="PTHR36985">
    <property type="entry name" value="TRANSLOCATION AND ASSEMBLY MODULE SUBUNIT TAMB"/>
    <property type="match status" value="1"/>
</dbReference>
<gene>
    <name evidence="7" type="ORF">AVT10_11890</name>
</gene>
<evidence type="ECO:0000256" key="2">
    <source>
        <dbReference type="ARBA" id="ARBA00022692"/>
    </source>
</evidence>
<keyword evidence="8" id="KW-1185">Reference proteome</keyword>
<evidence type="ECO:0000256" key="4">
    <source>
        <dbReference type="ARBA" id="ARBA00023136"/>
    </source>
</evidence>
<evidence type="ECO:0000259" key="6">
    <source>
        <dbReference type="Pfam" id="PF04357"/>
    </source>
</evidence>
<evidence type="ECO:0000256" key="3">
    <source>
        <dbReference type="ARBA" id="ARBA00022989"/>
    </source>
</evidence>
<name>A0ABR5YEM5_9SPHN</name>
<evidence type="ECO:0000313" key="7">
    <source>
        <dbReference type="EMBL" id="KZE17170.1"/>
    </source>
</evidence>
<reference evidence="8" key="1">
    <citation type="submission" date="2016-01" db="EMBL/GenBank/DDBJ databases">
        <title>Draft genome of Chromobacterium sp. F49.</title>
        <authorList>
            <person name="Hong K.W."/>
        </authorList>
    </citation>
    <scope>NUCLEOTIDE SEQUENCE [LARGE SCALE GENOMIC DNA]</scope>
    <source>
        <strain evidence="8">CN3</strain>
    </source>
</reference>
<feature type="transmembrane region" description="Helical" evidence="5">
    <location>
        <begin position="12"/>
        <end position="30"/>
    </location>
</feature>
<dbReference type="Proteomes" id="UP000076609">
    <property type="component" value="Unassembled WGS sequence"/>
</dbReference>
<sequence>MAKRRIGWGRRLAQLVLAIIVLIAGLLVLIDTGPGHRLIANRIATMKPANGLRYRIGRIDGSIYTRARLIDVRIYDSKGLILRAPLAELDWRPWEFVSNRLSINSLTIPRAILAKLPQPTPTGRKTPILPSFDIRIGRLSVERLELAKAVTGTPRIGKLAGQADVRSGRALVDLALDIAASDRLRLRLDAEPDRDRFDVDVRARGAGDGLLATASGIRRPLSVEISGDGRWSAWDGRAVADAGRARIVDLTLGVRAGRYTLGGTLAPSSLLQGKLQRLTARQVRVTGSATFADRRIDGVLALRSAALAMEADGIVDLGTSAFRDLRLRARLLRPAAMFPNMTGRDIELRAILDGEFSTARFDYRLRAARLAFDQTGFEQVVAAGQGRFSKAPVIVPIRLAAARVTGVGDVAGGILRNLSVTGKLAVDARTLVGNDLIVRSDKLNGRIMLTLDLTTGRYEVGISGALQRYLIPGLGLVDVQTRLTAVPIPGGGTRIVGRGMAQVRRLDNGFFRSLTQGLPRIETGLERGNDGILYLRGLRLTSPGLTLTGIGYRRRDGTFHFEGSGRQVTYGPVQLVLDGNISKPTLDLRFASPNATLGLANVVAHLDPTAEGFAYRAQGNSRLGPFTANGRILLPSGGTARIAVDELEVSGTRATGGVDIVAEGFLGRLNVDGGGIAGTIDFAPQGSDQRIDIALDATRARLGVAGSVRRARLEAGVLLADGGTTLDATMTAQGFRRGQLSIPRLAGSAKLVDGVGEVRAAIAGSRGRAFSIQSVTQVTADEYRISAQGTLDRRPLKLETPAVVRREGDGWRLAPTRFSFAGGTATVGGAVGPDTTELALDVTRMPLAVLDIGYPGLGLSGSASGKIAYATRGDTPSGRVDLTIRGLSRSGLVLSSTPIDVGVAAVLDANRAGVRAVMASGGRTIGRAQARLAPLGQGDLATRLGNAPLFAQLRYGGPADTLWRLTGIELFDLSGPVSVGADVTGRLNDPRIRGVLRSSGARIESAITGTVLTGVEAQGRFDGSRLVIDRFAANDGRQGRVTGTGAFEFAAVRGFGIDLSLTADRARLINTDSIGATVTGPIRVRSDGAGGTISGEVRMDGSRYRLGRATATAPIPRLNIREINRPDGDDEASAAVVPWKLDLRARAPGGLIVTGLGLTSEWSADLAITGEPTNPIINGRADLVRGDYEFAGREFQLDRGALRFNGESPADPALDIVANADTQGLNATIRVAGTATRPEISFQSVPALPEDELLSRLLFGTSITNLSAPEALQLAAAVAALQNGEGGLNPINAVRRAAGLDRLRILPADPQTGQGTSVAAGKYLTRRFYAEIVTDGQGYSATRIEFQVTRWLSLLASISTIGRQSTNVRISRDY</sequence>
<dbReference type="InterPro" id="IPR007452">
    <property type="entry name" value="TamB_C"/>
</dbReference>
<evidence type="ECO:0000256" key="1">
    <source>
        <dbReference type="ARBA" id="ARBA00004167"/>
    </source>
</evidence>
<dbReference type="PANTHER" id="PTHR36985:SF1">
    <property type="entry name" value="TRANSLOCATION AND ASSEMBLY MODULE SUBUNIT TAMB"/>
    <property type="match status" value="1"/>
</dbReference>
<comment type="subcellular location">
    <subcellularLocation>
        <location evidence="1">Membrane</location>
        <topology evidence="1">Single-pass membrane protein</topology>
    </subcellularLocation>
</comment>
<dbReference type="Pfam" id="PF04357">
    <property type="entry name" value="TamB"/>
    <property type="match status" value="1"/>
</dbReference>
<feature type="domain" description="Translocation and assembly module TamB C-terminal" evidence="6">
    <location>
        <begin position="1030"/>
        <end position="1374"/>
    </location>
</feature>
<keyword evidence="3 5" id="KW-1133">Transmembrane helix</keyword>